<feature type="signal peptide" evidence="7">
    <location>
        <begin position="1"/>
        <end position="30"/>
    </location>
</feature>
<feature type="domain" description="Cellulose synthase operon C C-terminal" evidence="8">
    <location>
        <begin position="1030"/>
        <end position="1331"/>
    </location>
</feature>
<evidence type="ECO:0000256" key="1">
    <source>
        <dbReference type="ARBA" id="ARBA00003476"/>
    </source>
</evidence>
<keyword evidence="5" id="KW-0802">TPR repeat</keyword>
<reference evidence="10" key="1">
    <citation type="submission" date="2015-01" db="EMBL/GenBank/DDBJ databases">
        <authorList>
            <person name="Paterson Steve"/>
        </authorList>
    </citation>
    <scope>NUCLEOTIDE SEQUENCE [LARGE SCALE GENOMIC DNA]</scope>
    <source>
        <strain evidence="10">OBR1</strain>
    </source>
</reference>
<keyword evidence="4" id="KW-0677">Repeat</keyword>
<dbReference type="InterPro" id="IPR019734">
    <property type="entry name" value="TPR_rpt"/>
</dbReference>
<dbReference type="GO" id="GO:0006011">
    <property type="term" value="P:UDP-alpha-D-glucose metabolic process"/>
    <property type="evidence" value="ECO:0007669"/>
    <property type="project" value="InterPro"/>
</dbReference>
<comment type="function">
    <text evidence="1">Required for maximal bacterial cellulose synthesis.</text>
</comment>
<comment type="pathway">
    <text evidence="2">Glycan metabolism; bacterial cellulose biosynthesis.</text>
</comment>
<protein>
    <submittedName>
        <fullName evidence="9">Cellulose synthase operon protein C</fullName>
    </submittedName>
</protein>
<evidence type="ECO:0000313" key="10">
    <source>
        <dbReference type="Proteomes" id="UP000044377"/>
    </source>
</evidence>
<evidence type="ECO:0000256" key="5">
    <source>
        <dbReference type="ARBA" id="ARBA00022803"/>
    </source>
</evidence>
<dbReference type="Gene3D" id="1.25.40.10">
    <property type="entry name" value="Tetratricopeptide repeat domain"/>
    <property type="match status" value="3"/>
</dbReference>
<dbReference type="SMART" id="SM00028">
    <property type="entry name" value="TPR"/>
    <property type="match status" value="7"/>
</dbReference>
<feature type="domain" description="Cellulose synthase operon C C-terminal" evidence="8">
    <location>
        <begin position="914"/>
        <end position="982"/>
    </location>
</feature>
<sequence>MIKAKQKMRRKTRYLTMVSMLMLPVMAVAAQNSPAIKALLDQAAYWHERAHSDLANESLNKILEVEPNNVDALYLLALYAQQNGDNAAAQSWRQKLAALSPGDSRLDRLDNARALTSIPPAQLARARQLAAQGDFARAIESYRALFKGAQPLDSLAVEYYQTMAGLPASRPEAISGLQRWLAAHPDDSTAQLALARILTYDETTRRDGVNRLAALAAQNVDGADPALKQALLWMTPQAGDESLYRDYQQRNPGDRDVLAHYERNLAGIGLGQGYAALQSGDLSTAKSQFEALLAQKPQDADALAGLGFIALRNEDFVGAENYLNQAINIGGPNRERWVALAQDARFYGELNKAKQTAASGALDEALALSAPLSQQSGERGIAAQLFRADLLRRKGDAAAAEQAYRNILAGASENNDARLGLYYSLQQQQKTAEAQQVLQSLPVSLRPQSSSGVASVEPLRRDAALALQAGNAERALTLLRQAQQRQPANPWVRLDIARILQQQGNDAQAQSMVAPLAQPGVSGESLYVAALFAADNERWAEASALMARIAPSRRSREMAALARRVEFNQRMAQARLYLQQGNQPAAAALLHELARTPPGAPADLGNLALALQQAGDNANAVRLVRQNMQSGVQGNAGDYAAQLNVLNQAGLTEEADAWLNNPAIQSRSSPVDISRLRTGSIINEADRLREQGQYASAYDKLIVALQQDPQNDDLMLAMGRLYQSGKMNREAGQVYDYLLRRDGQNQQAREGAVNVALANGDVARAKTLMAGMSGPRTPERLLLAARVAQAEGDRQQALALLRSAKGQMIGLQGADSNATIAGLPITDNPFINQQTRTSRSSSAYGQILPWQLSPRQAENRYDLTSGATQTAAANTENATLREVDRLLDEVQGREASWAQGNVSVRGRDGENGLSKLTEAKAPLSLSGVPFDTSRLSFTVTPLTLNAGTPTGTTSNRFGTGALQQAQLAQAATAASAQAATESAQAAVAADTNYQTLKSNQDTTCAVSSTSSECLAATSAASEAYIAKQLADSNVTTAQTFGPNDFNAASPGAQKANGVELNLALAGDSYKTDIGTTPLGQDTNTLVGGAQWSPKLSDYTTLTLNAERRPVTDSLLSYVGVRDRFSGKKWGAVTRNGGSVNLGYDNGDAGFYTGLGYYSYLGDNVASNKGLTTSSGMYIRPYRYDDRELKLGVNVSYMNFSKNLSYFSYGQGGYFSPQDYVSVSFPVEYSQQYDNWSYKLSGAVGYQSYSQKESAYFPNDPALQSELEGLVAAGYGTEAWYSGQSQSGIGYNLKAEGSYKLNKNMIIGGQAGYDTFGDYSESTALVYFRYLLDGK</sequence>
<dbReference type="GO" id="GO:0019867">
    <property type="term" value="C:outer membrane"/>
    <property type="evidence" value="ECO:0007669"/>
    <property type="project" value="InterPro"/>
</dbReference>
<evidence type="ECO:0000256" key="3">
    <source>
        <dbReference type="ARBA" id="ARBA00022729"/>
    </source>
</evidence>
<keyword evidence="3 7" id="KW-0732">Signal</keyword>
<evidence type="ECO:0000256" key="2">
    <source>
        <dbReference type="ARBA" id="ARBA00005186"/>
    </source>
</evidence>
<evidence type="ECO:0000256" key="6">
    <source>
        <dbReference type="ARBA" id="ARBA00022916"/>
    </source>
</evidence>
<dbReference type="Pfam" id="PF14559">
    <property type="entry name" value="TPR_19"/>
    <property type="match status" value="1"/>
</dbReference>
<dbReference type="EMBL" id="CGIG01000001">
    <property type="protein sequence ID" value="CPR13863.1"/>
    <property type="molecule type" value="Genomic_DNA"/>
</dbReference>
<dbReference type="Pfam" id="PF05420">
    <property type="entry name" value="BCSC_C"/>
    <property type="match status" value="2"/>
</dbReference>
<feature type="chain" id="PRO_5005194375" evidence="7">
    <location>
        <begin position="31"/>
        <end position="1334"/>
    </location>
</feature>
<dbReference type="PRINTS" id="PR01441">
    <property type="entry name" value="CELLSNTHASEC"/>
</dbReference>
<keyword evidence="6" id="KW-0135">Cellulose biosynthesis</keyword>
<dbReference type="InterPro" id="IPR008410">
    <property type="entry name" value="BCSC_C"/>
</dbReference>
<evidence type="ECO:0000256" key="4">
    <source>
        <dbReference type="ARBA" id="ARBA00022737"/>
    </source>
</evidence>
<accession>A0A0G4JPP2</accession>
<dbReference type="Proteomes" id="UP000044377">
    <property type="component" value="Unassembled WGS sequence"/>
</dbReference>
<dbReference type="UniPathway" id="UPA00694"/>
<dbReference type="Pfam" id="PF13432">
    <property type="entry name" value="TPR_16"/>
    <property type="match status" value="1"/>
</dbReference>
<proteinExistence type="predicted"/>
<dbReference type="PANTHER" id="PTHR12558:SF13">
    <property type="entry name" value="CELL DIVISION CYCLE PROTEIN 27 HOMOLOG"/>
    <property type="match status" value="1"/>
</dbReference>
<evidence type="ECO:0000313" key="9">
    <source>
        <dbReference type="EMBL" id="CPR13863.1"/>
    </source>
</evidence>
<name>A0A0G4JPP2_9GAMM</name>
<evidence type="ECO:0000256" key="7">
    <source>
        <dbReference type="SAM" id="SignalP"/>
    </source>
</evidence>
<dbReference type="GO" id="GO:0030244">
    <property type="term" value="P:cellulose biosynthetic process"/>
    <property type="evidence" value="ECO:0007669"/>
    <property type="project" value="UniProtKB-KW"/>
</dbReference>
<dbReference type="InterPro" id="IPR011990">
    <property type="entry name" value="TPR-like_helical_dom_sf"/>
</dbReference>
<dbReference type="STRING" id="1109412.BN1221_00267c"/>
<dbReference type="SUPFAM" id="SSF48452">
    <property type="entry name" value="TPR-like"/>
    <property type="match status" value="3"/>
</dbReference>
<evidence type="ECO:0000259" key="8">
    <source>
        <dbReference type="Pfam" id="PF05420"/>
    </source>
</evidence>
<dbReference type="InterPro" id="IPR003921">
    <property type="entry name" value="Cell_synth_C"/>
</dbReference>
<keyword evidence="10" id="KW-1185">Reference proteome</keyword>
<organism evidence="9 10">
    <name type="scientific">Brenneria goodwinii</name>
    <dbReference type="NCBI Taxonomy" id="1109412"/>
    <lineage>
        <taxon>Bacteria</taxon>
        <taxon>Pseudomonadati</taxon>
        <taxon>Pseudomonadota</taxon>
        <taxon>Gammaproteobacteria</taxon>
        <taxon>Enterobacterales</taxon>
        <taxon>Pectobacteriaceae</taxon>
        <taxon>Brenneria</taxon>
    </lineage>
</organism>
<dbReference type="PANTHER" id="PTHR12558">
    <property type="entry name" value="CELL DIVISION CYCLE 16,23,27"/>
    <property type="match status" value="1"/>
</dbReference>
<gene>
    <name evidence="9" type="ORF">BN1221_00267c</name>
</gene>